<dbReference type="SUPFAM" id="SSF51735">
    <property type="entry name" value="NAD(P)-binding Rossmann-fold domains"/>
    <property type="match status" value="1"/>
</dbReference>
<evidence type="ECO:0000313" key="2">
    <source>
        <dbReference type="EMBL" id="CBX29364.1"/>
    </source>
</evidence>
<dbReference type="EMBL" id="FR695872">
    <property type="protein sequence ID" value="CBX29364.1"/>
    <property type="molecule type" value="Genomic_DNA"/>
</dbReference>
<organism evidence="2">
    <name type="scientific">uncultured Desulfobacterium sp</name>
    <dbReference type="NCBI Taxonomy" id="201089"/>
    <lineage>
        <taxon>Bacteria</taxon>
        <taxon>Pseudomonadati</taxon>
        <taxon>Thermodesulfobacteriota</taxon>
        <taxon>Desulfobacteria</taxon>
        <taxon>Desulfobacterales</taxon>
        <taxon>Desulfobacteriaceae</taxon>
        <taxon>Desulfobacterium</taxon>
        <taxon>environmental samples</taxon>
    </lineage>
</organism>
<proteinExistence type="predicted"/>
<dbReference type="Gene3D" id="3.40.50.720">
    <property type="entry name" value="NAD(P)-binding Rossmann-like Domain"/>
    <property type="match status" value="1"/>
</dbReference>
<sequence length="307" mass="35105">MKLPQFLEKNEIHALVKGIDIHIPEFSQDQFKYIKFDFEKIDLLQKDVVENIIFQFQPDYILHLASYSSVAFSWTHPVLSFQNNTNIFLNLLDAVRKLNLSTRILSIGSSEEYGNVCEEDLPLKEDHPLKPISPYAVARVSQEMLSKIYADGYGLNVIMTRSFNHIGTYQKDIFVVPSFIKQLVQIKNNGGKCSELVAGDISIVRDFIDVRDVVSAYYQLLNKGEKGEIYNVCSGQGRSLKEVISDITDILNIDISITIKNNLIRPSDNKIIIGSNEKIVKKTGWNIKYSLDQSLKDIISYWQNYLI</sequence>
<name>E1YFM0_9BACT</name>
<dbReference type="InterPro" id="IPR016040">
    <property type="entry name" value="NAD(P)-bd_dom"/>
</dbReference>
<dbReference type="Pfam" id="PF16363">
    <property type="entry name" value="GDP_Man_Dehyd"/>
    <property type="match status" value="1"/>
</dbReference>
<dbReference type="AlphaFoldDB" id="E1YFM0"/>
<feature type="domain" description="NAD(P)-binding" evidence="1">
    <location>
        <begin position="34"/>
        <end position="297"/>
    </location>
</feature>
<reference evidence="2" key="1">
    <citation type="journal article" date="2011" name="Environ. Microbiol.">
        <title>Genomic insights into the metabolic potential of the polycyclic aromatic hydrocarbon degrading sulfate-reducing Deltaproteobacterium N47.</title>
        <authorList>
            <person name="Bergmann F."/>
            <person name="Selesi D."/>
            <person name="Weinmaier T."/>
            <person name="Tischler P."/>
            <person name="Rattei T."/>
            <person name="Meckenstock R.U."/>
        </authorList>
    </citation>
    <scope>NUCLEOTIDE SEQUENCE</scope>
</reference>
<gene>
    <name evidence="2" type="ORF">N47_J03450</name>
</gene>
<protein>
    <recommendedName>
        <fullName evidence="1">NAD(P)-binding domain-containing protein</fullName>
    </recommendedName>
</protein>
<dbReference type="InterPro" id="IPR036291">
    <property type="entry name" value="NAD(P)-bd_dom_sf"/>
</dbReference>
<evidence type="ECO:0000259" key="1">
    <source>
        <dbReference type="Pfam" id="PF16363"/>
    </source>
</evidence>
<dbReference type="Gene3D" id="3.90.25.10">
    <property type="entry name" value="UDP-galactose 4-epimerase, domain 1"/>
    <property type="match status" value="1"/>
</dbReference>
<dbReference type="PANTHER" id="PTHR43000">
    <property type="entry name" value="DTDP-D-GLUCOSE 4,6-DEHYDRATASE-RELATED"/>
    <property type="match status" value="1"/>
</dbReference>
<accession>E1YFM0</accession>